<evidence type="ECO:0000256" key="1">
    <source>
        <dbReference type="SAM" id="MobiDB-lite"/>
    </source>
</evidence>
<evidence type="ECO:0000313" key="3">
    <source>
        <dbReference type="Proteomes" id="UP001055712"/>
    </source>
</evidence>
<dbReference type="Proteomes" id="UP001055712">
    <property type="component" value="Unassembled WGS sequence"/>
</dbReference>
<keyword evidence="3" id="KW-1185">Reference proteome</keyword>
<organism evidence="2 3">
    <name type="scientific">Chlorella vulgaris</name>
    <name type="common">Green alga</name>
    <dbReference type="NCBI Taxonomy" id="3077"/>
    <lineage>
        <taxon>Eukaryota</taxon>
        <taxon>Viridiplantae</taxon>
        <taxon>Chlorophyta</taxon>
        <taxon>core chlorophytes</taxon>
        <taxon>Trebouxiophyceae</taxon>
        <taxon>Chlorellales</taxon>
        <taxon>Chlorellaceae</taxon>
        <taxon>Chlorella clade</taxon>
        <taxon>Chlorella</taxon>
    </lineage>
</organism>
<dbReference type="EMBL" id="SIDB01000002">
    <property type="protein sequence ID" value="KAI3436716.1"/>
    <property type="molecule type" value="Genomic_DNA"/>
</dbReference>
<dbReference type="AlphaFoldDB" id="A0A9D4TXA1"/>
<name>A0A9D4TXA1_CHLVU</name>
<feature type="region of interest" description="Disordered" evidence="1">
    <location>
        <begin position="231"/>
        <end position="277"/>
    </location>
</feature>
<comment type="caution">
    <text evidence="2">The sequence shown here is derived from an EMBL/GenBank/DDBJ whole genome shotgun (WGS) entry which is preliminary data.</text>
</comment>
<feature type="compositionally biased region" description="Polar residues" evidence="1">
    <location>
        <begin position="255"/>
        <end position="269"/>
    </location>
</feature>
<reference evidence="2" key="1">
    <citation type="journal article" date="2019" name="Plant J.">
        <title>Chlorella vulgaris genome assembly and annotation reveals the molecular basis for metabolic acclimation to high light conditions.</title>
        <authorList>
            <person name="Cecchin M."/>
            <person name="Marcolungo L."/>
            <person name="Rossato M."/>
            <person name="Girolomoni L."/>
            <person name="Cosentino E."/>
            <person name="Cuine S."/>
            <person name="Li-Beisson Y."/>
            <person name="Delledonne M."/>
            <person name="Ballottari M."/>
        </authorList>
    </citation>
    <scope>NUCLEOTIDE SEQUENCE</scope>
    <source>
        <strain evidence="2">211/11P</strain>
    </source>
</reference>
<reference evidence="2" key="2">
    <citation type="submission" date="2020-11" db="EMBL/GenBank/DDBJ databases">
        <authorList>
            <person name="Cecchin M."/>
            <person name="Marcolungo L."/>
            <person name="Rossato M."/>
            <person name="Girolomoni L."/>
            <person name="Cosentino E."/>
            <person name="Cuine S."/>
            <person name="Li-Beisson Y."/>
            <person name="Delledonne M."/>
            <person name="Ballottari M."/>
        </authorList>
    </citation>
    <scope>NUCLEOTIDE SEQUENCE</scope>
    <source>
        <strain evidence="2">211/11P</strain>
        <tissue evidence="2">Whole cell</tissue>
    </source>
</reference>
<proteinExistence type="predicted"/>
<gene>
    <name evidence="2" type="ORF">D9Q98_006131</name>
</gene>
<accession>A0A9D4TXA1</accession>
<protein>
    <submittedName>
        <fullName evidence="2">Uncharacterized protein</fullName>
    </submittedName>
</protein>
<evidence type="ECO:0000313" key="2">
    <source>
        <dbReference type="EMBL" id="KAI3436716.1"/>
    </source>
</evidence>
<feature type="region of interest" description="Disordered" evidence="1">
    <location>
        <begin position="35"/>
        <end position="59"/>
    </location>
</feature>
<sequence>MEHFDSTRSLGFAEETVSASPFAWDDGQHEWQQPWAHHDIPGTPWTHGGGQETDEEPDSDCAAAIWRELSGEVQEEDCVVSAAATAAAALASGEPLPANTAACLRARVPGLLGMEVKLLGGGDSGGVWSQPLTPEPREDEAAPLCRTPMAAGDSRGASRLQLPLACGTGREQGRCVFTLAAPASPEERQQLASFTARLGRRLERTRQHLAKQELEGSLYELSQAFARGDSLEGRPSAASLPPLPSWCGSPRASWVGSTSSTPKRVSARSSIDHPGSA</sequence>